<dbReference type="PROSITE" id="PS50966">
    <property type="entry name" value="ZF_SWIM"/>
    <property type="match status" value="1"/>
</dbReference>
<dbReference type="InterPro" id="IPR007527">
    <property type="entry name" value="Znf_SWIM"/>
</dbReference>
<evidence type="ECO:0000256" key="5">
    <source>
        <dbReference type="SAM" id="MobiDB-lite"/>
    </source>
</evidence>
<feature type="domain" description="SWIM-type" evidence="6">
    <location>
        <begin position="534"/>
        <end position="566"/>
    </location>
</feature>
<dbReference type="PANTHER" id="PTHR31973">
    <property type="entry name" value="POLYPROTEIN, PUTATIVE-RELATED"/>
    <property type="match status" value="1"/>
</dbReference>
<dbReference type="InterPro" id="IPR006564">
    <property type="entry name" value="Znf_PMZ"/>
</dbReference>
<dbReference type="SMART" id="SM00575">
    <property type="entry name" value="ZnF_PMZ"/>
    <property type="match status" value="1"/>
</dbReference>
<dbReference type="PANTHER" id="PTHR31973:SF187">
    <property type="entry name" value="MUTATOR TRANSPOSASE MUDRA PROTEIN"/>
    <property type="match status" value="1"/>
</dbReference>
<organism evidence="7 8">
    <name type="scientific">Heracleum sosnowskyi</name>
    <dbReference type="NCBI Taxonomy" id="360622"/>
    <lineage>
        <taxon>Eukaryota</taxon>
        <taxon>Viridiplantae</taxon>
        <taxon>Streptophyta</taxon>
        <taxon>Embryophyta</taxon>
        <taxon>Tracheophyta</taxon>
        <taxon>Spermatophyta</taxon>
        <taxon>Magnoliopsida</taxon>
        <taxon>eudicotyledons</taxon>
        <taxon>Gunneridae</taxon>
        <taxon>Pentapetalae</taxon>
        <taxon>asterids</taxon>
        <taxon>campanulids</taxon>
        <taxon>Apiales</taxon>
        <taxon>Apiaceae</taxon>
        <taxon>Apioideae</taxon>
        <taxon>apioid superclade</taxon>
        <taxon>Tordylieae</taxon>
        <taxon>Tordyliinae</taxon>
        <taxon>Heracleum</taxon>
    </lineage>
</organism>
<sequence length="642" mass="74757">MVLGDVNIRIHHGGEFILKDCNRYYEGGKVDFIYNVSLDTLCVDGCREMVEKKFGYKDCKLYWHNGGESLNSCQLMWNLDSINDMVICALESGNCIIYIDHASEVEDDKEGSESDGNDSDWIDSEEDDSDADYSGNESDKDEEFNEIVEKKKLISKSKKNPKVDENQAREDDFNAQLSTKNKAPKIKKEVDLSKNADWESDHDSDSFRMPSKQSSDSSDYEEESSKAVTKTKGSVYITFNPKTPMKYIEFQPGLLFFSVTVLKHAIIDYAVEHKRDIWFAKNDLQRIQAKCKETCSWYLYASKIDVDGTFQVKSYNKDHSCILVNKHSFVRSDWIARKFGSQMRSNPKWKLREIQQHINEVHGLPLSKNQCWLAKKIAMSEIEGEIAKQYKRLYDYGDNGFGYTLMTDQQKGLKNAIDNLLPRAEHRTEPRYWSRAFFDTMTACDMVDNNLSECFNSWIFEARYKPIIELLDDIRLKLMERLHIKRDLMLNTDSRICPQIIKKLKFSIEATKFCKSTWTGADECEVRDIDGGQWVVNMTRKTCSCRRWELRGYPCSHGCAALFAMNERPEDNLHVCYTRTVYLKAYEHMLKPVKGFLYWPQTGHPDILPPKARRMPGRPKKIEEWSKVNQELELNWERKVLE</sequence>
<dbReference type="GO" id="GO:0008270">
    <property type="term" value="F:zinc ion binding"/>
    <property type="evidence" value="ECO:0007669"/>
    <property type="project" value="UniProtKB-KW"/>
</dbReference>
<dbReference type="InterPro" id="IPR004332">
    <property type="entry name" value="Transposase_MuDR"/>
</dbReference>
<feature type="region of interest" description="Disordered" evidence="5">
    <location>
        <begin position="106"/>
        <end position="225"/>
    </location>
</feature>
<feature type="compositionally biased region" description="Acidic residues" evidence="5">
    <location>
        <begin position="106"/>
        <end position="131"/>
    </location>
</feature>
<dbReference type="Pfam" id="PF03108">
    <property type="entry name" value="DBD_Tnp_Mut"/>
    <property type="match status" value="1"/>
</dbReference>
<dbReference type="AlphaFoldDB" id="A0AAD8JA23"/>
<evidence type="ECO:0000256" key="2">
    <source>
        <dbReference type="ARBA" id="ARBA00022771"/>
    </source>
</evidence>
<dbReference type="Pfam" id="PF04434">
    <property type="entry name" value="SWIM"/>
    <property type="match status" value="1"/>
</dbReference>
<dbReference type="EMBL" id="JAUIZM010000002">
    <property type="protein sequence ID" value="KAK1398680.1"/>
    <property type="molecule type" value="Genomic_DNA"/>
</dbReference>
<reference evidence="7" key="1">
    <citation type="submission" date="2023-02" db="EMBL/GenBank/DDBJ databases">
        <title>Genome of toxic invasive species Heracleum sosnowskyi carries increased number of genes despite the absence of recent whole-genome duplications.</title>
        <authorList>
            <person name="Schelkunov M."/>
            <person name="Shtratnikova V."/>
            <person name="Makarenko M."/>
            <person name="Klepikova A."/>
            <person name="Omelchenko D."/>
            <person name="Novikova G."/>
            <person name="Obukhova E."/>
            <person name="Bogdanov V."/>
            <person name="Penin A."/>
            <person name="Logacheva M."/>
        </authorList>
    </citation>
    <scope>NUCLEOTIDE SEQUENCE</scope>
    <source>
        <strain evidence="7">Hsosn_3</strain>
        <tissue evidence="7">Leaf</tissue>
    </source>
</reference>
<accession>A0AAD8JA23</accession>
<keyword evidence="2 4" id="KW-0863">Zinc-finger</keyword>
<keyword evidence="1" id="KW-0479">Metal-binding</keyword>
<proteinExistence type="predicted"/>
<comment type="caution">
    <text evidence="7">The sequence shown here is derived from an EMBL/GenBank/DDBJ whole genome shotgun (WGS) entry which is preliminary data.</text>
</comment>
<dbReference type="Proteomes" id="UP001237642">
    <property type="component" value="Unassembled WGS sequence"/>
</dbReference>
<name>A0AAD8JA23_9APIA</name>
<evidence type="ECO:0000259" key="6">
    <source>
        <dbReference type="PROSITE" id="PS50966"/>
    </source>
</evidence>
<keyword evidence="3" id="KW-0862">Zinc</keyword>
<gene>
    <name evidence="7" type="ORF">POM88_008543</name>
</gene>
<evidence type="ECO:0000313" key="7">
    <source>
        <dbReference type="EMBL" id="KAK1398680.1"/>
    </source>
</evidence>
<feature type="compositionally biased region" description="Basic and acidic residues" evidence="5">
    <location>
        <begin position="161"/>
        <end position="172"/>
    </location>
</feature>
<reference evidence="7" key="2">
    <citation type="submission" date="2023-05" db="EMBL/GenBank/DDBJ databases">
        <authorList>
            <person name="Schelkunov M.I."/>
        </authorList>
    </citation>
    <scope>NUCLEOTIDE SEQUENCE</scope>
    <source>
        <strain evidence="7">Hsosn_3</strain>
        <tissue evidence="7">Leaf</tissue>
    </source>
</reference>
<feature type="compositionally biased region" description="Basic and acidic residues" evidence="5">
    <location>
        <begin position="186"/>
        <end position="206"/>
    </location>
</feature>
<keyword evidence="8" id="KW-1185">Reference proteome</keyword>
<evidence type="ECO:0000256" key="1">
    <source>
        <dbReference type="ARBA" id="ARBA00022723"/>
    </source>
</evidence>
<evidence type="ECO:0000256" key="4">
    <source>
        <dbReference type="PROSITE-ProRule" id="PRU00325"/>
    </source>
</evidence>
<dbReference type="Pfam" id="PF26130">
    <property type="entry name" value="PB1-like"/>
    <property type="match status" value="1"/>
</dbReference>
<evidence type="ECO:0000256" key="3">
    <source>
        <dbReference type="ARBA" id="ARBA00022833"/>
    </source>
</evidence>
<protein>
    <recommendedName>
        <fullName evidence="6">SWIM-type domain-containing protein</fullName>
    </recommendedName>
</protein>
<evidence type="ECO:0000313" key="8">
    <source>
        <dbReference type="Proteomes" id="UP001237642"/>
    </source>
</evidence>
<dbReference type="InterPro" id="IPR058594">
    <property type="entry name" value="PB1-like_dom_pln"/>
</dbReference>